<protein>
    <submittedName>
        <fullName evidence="2">Uncharacterized protein</fullName>
    </submittedName>
</protein>
<evidence type="ECO:0000256" key="1">
    <source>
        <dbReference type="SAM" id="MobiDB-lite"/>
    </source>
</evidence>
<proteinExistence type="predicted"/>
<feature type="region of interest" description="Disordered" evidence="1">
    <location>
        <begin position="19"/>
        <end position="121"/>
    </location>
</feature>
<keyword evidence="3" id="KW-1185">Reference proteome</keyword>
<organism evidence="2 3">
    <name type="scientific">Neurospora intermedia</name>
    <dbReference type="NCBI Taxonomy" id="5142"/>
    <lineage>
        <taxon>Eukaryota</taxon>
        <taxon>Fungi</taxon>
        <taxon>Dikarya</taxon>
        <taxon>Ascomycota</taxon>
        <taxon>Pezizomycotina</taxon>
        <taxon>Sordariomycetes</taxon>
        <taxon>Sordariomycetidae</taxon>
        <taxon>Sordariales</taxon>
        <taxon>Sordariaceae</taxon>
        <taxon>Neurospora</taxon>
    </lineage>
</organism>
<feature type="compositionally biased region" description="Gly residues" evidence="1">
    <location>
        <begin position="91"/>
        <end position="105"/>
    </location>
</feature>
<feature type="compositionally biased region" description="Low complexity" evidence="1">
    <location>
        <begin position="55"/>
        <end position="75"/>
    </location>
</feature>
<accession>A0ABR3D820</accession>
<dbReference type="Proteomes" id="UP001451303">
    <property type="component" value="Unassembled WGS sequence"/>
</dbReference>
<reference evidence="2 3" key="1">
    <citation type="submission" date="2023-09" db="EMBL/GenBank/DDBJ databases">
        <title>Multi-omics analysis of a traditional fermented food reveals byproduct-associated fungal strains for waste-to-food upcycling.</title>
        <authorList>
            <consortium name="Lawrence Berkeley National Laboratory"/>
            <person name="Rekdal V.M."/>
            <person name="Villalobos-Escobedo J.M."/>
            <person name="Rodriguez-Valeron N."/>
            <person name="Garcia M.O."/>
            <person name="Vasquez D.P."/>
            <person name="Damayanti I."/>
            <person name="Sorensen P.M."/>
            <person name="Baidoo E.E."/>
            <person name="De Carvalho A.C."/>
            <person name="Riley R."/>
            <person name="Lipzen A."/>
            <person name="He G."/>
            <person name="Yan M."/>
            <person name="Haridas S."/>
            <person name="Daum C."/>
            <person name="Yoshinaga Y."/>
            <person name="Ng V."/>
            <person name="Grigoriev I.V."/>
            <person name="Munk R."/>
            <person name="Nuraida L."/>
            <person name="Wijaya C.H."/>
            <person name="Morales P.-C."/>
            <person name="Keasling J.D."/>
        </authorList>
    </citation>
    <scope>NUCLEOTIDE SEQUENCE [LARGE SCALE GENOMIC DNA]</scope>
    <source>
        <strain evidence="2 3">FGSC 2613</strain>
    </source>
</reference>
<evidence type="ECO:0000313" key="3">
    <source>
        <dbReference type="Proteomes" id="UP001451303"/>
    </source>
</evidence>
<evidence type="ECO:0000313" key="2">
    <source>
        <dbReference type="EMBL" id="KAL0468769.1"/>
    </source>
</evidence>
<dbReference type="EMBL" id="JAVLET010000006">
    <property type="protein sequence ID" value="KAL0468769.1"/>
    <property type="molecule type" value="Genomic_DNA"/>
</dbReference>
<sequence length="222" mass="23231">MATGPVKRVAASALNKTAKIAKATASKHSPLQSAPASPTGIKASNPLPQSPPPAITTNPASSSSSSSSSPLSPTTELTEGGSSGGAPSPPGGSGGGGAGGRGQQQGKGQEEAPHQQSRPFPKWKAAVWTVAFTAVTVTGTIYGAGLKTQKEWNQGNKKNKEKQKIQEATADDKIEMLVNRRAQLFKTKIEIEQKLADVRERMRLEKEKEKKVKSGAVATPRR</sequence>
<name>A0ABR3D820_NEUIN</name>
<comment type="caution">
    <text evidence="2">The sequence shown here is derived from an EMBL/GenBank/DDBJ whole genome shotgun (WGS) entry which is preliminary data.</text>
</comment>
<gene>
    <name evidence="2" type="ORF">QR685DRAFT_607184</name>
</gene>